<reference evidence="1 2" key="1">
    <citation type="submission" date="2014-07" db="EMBL/GenBank/DDBJ databases">
        <title>Draft genome sequence of Thalassospira tepidiphila 1-1B.</title>
        <authorList>
            <person name="Lai Q."/>
            <person name="Shao Z."/>
        </authorList>
    </citation>
    <scope>NUCLEOTIDE SEQUENCE [LARGE SCALE GENOMIC DNA]</scope>
    <source>
        <strain evidence="1 2">MCCC 1A03514</strain>
    </source>
</reference>
<protein>
    <submittedName>
        <fullName evidence="1">Uncharacterized protein</fullName>
    </submittedName>
</protein>
<dbReference type="EMBL" id="JPVZ01000003">
    <property type="protein sequence ID" value="OAZ10171.1"/>
    <property type="molecule type" value="Genomic_DNA"/>
</dbReference>
<gene>
    <name evidence="1" type="ORF">TH4_07915</name>
</gene>
<organism evidence="1 2">
    <name type="scientific">Thalassospira tepidiphila MCCC 1A03514</name>
    <dbReference type="NCBI Taxonomy" id="1177930"/>
    <lineage>
        <taxon>Bacteria</taxon>
        <taxon>Pseudomonadati</taxon>
        <taxon>Pseudomonadota</taxon>
        <taxon>Alphaproteobacteria</taxon>
        <taxon>Rhodospirillales</taxon>
        <taxon>Thalassospiraceae</taxon>
        <taxon>Thalassospira</taxon>
    </lineage>
</organism>
<sequence>MRHNHPHPQSEQAIFFLPHFLNPRGNAFNSKTANTLISALKLLSFLRRGNAHDYFQLGRNLSLDIMFGLSMFSPTRDMDFLQEK</sequence>
<accession>A0A853L1L1</accession>
<comment type="caution">
    <text evidence="1">The sequence shown here is derived from an EMBL/GenBank/DDBJ whole genome shotgun (WGS) entry which is preliminary data.</text>
</comment>
<name>A0A853L1L1_9PROT</name>
<proteinExistence type="predicted"/>
<dbReference type="AlphaFoldDB" id="A0A853L1L1"/>
<evidence type="ECO:0000313" key="2">
    <source>
        <dbReference type="Proteomes" id="UP000094009"/>
    </source>
</evidence>
<dbReference type="Proteomes" id="UP000094009">
    <property type="component" value="Unassembled WGS sequence"/>
</dbReference>
<evidence type="ECO:0000313" key="1">
    <source>
        <dbReference type="EMBL" id="OAZ10171.1"/>
    </source>
</evidence>